<organism evidence="6 7">
    <name type="scientific">Arthrobacter psychrolactophilus</name>
    <dbReference type="NCBI Taxonomy" id="92442"/>
    <lineage>
        <taxon>Bacteria</taxon>
        <taxon>Bacillati</taxon>
        <taxon>Actinomycetota</taxon>
        <taxon>Actinomycetes</taxon>
        <taxon>Micrococcales</taxon>
        <taxon>Micrococcaceae</taxon>
        <taxon>Arthrobacter</taxon>
    </lineage>
</organism>
<dbReference type="InterPro" id="IPR006076">
    <property type="entry name" value="FAD-dep_OxRdtase"/>
</dbReference>
<evidence type="ECO:0000313" key="7">
    <source>
        <dbReference type="Proteomes" id="UP000247980"/>
    </source>
</evidence>
<dbReference type="Pfam" id="PF01266">
    <property type="entry name" value="DAO"/>
    <property type="match status" value="1"/>
</dbReference>
<dbReference type="SUPFAM" id="SSF54373">
    <property type="entry name" value="FAD-linked reductases, C-terminal domain"/>
    <property type="match status" value="1"/>
</dbReference>
<name>A0A2V5IQ63_9MICC</name>
<sequence>MNSHVDVIVVGGGAMGSAAALSVTRKGKSVLLFEQFSDGHSLGASHGASRNFNTAYQEPEYLTLVSEARLLWDELAQETGVQLLDLVGLVNHGNLAALKRVRAMHEQYGIESSFLSAEEAMSRWPGMHFRGEALFVPNAGRVRAADALMALRQAAEARGAQFHYDHPVRSIDVLNDELVQVVTDEGSYTASRVIVTAGAWTKKLLGEQIDIPQLVVTQEQPAHFHAVDASMEWPSFNHSPDPAERADDYWYSHTYGMLTPGEGIKIGWHGVGAVVDPDARDFAPEPTQMAALRRYAREWFPGLDADTFVPISCTYTSTTTGDFVLDRCGPLVVGAGFSGHGFKFTPAIGRILADLCEGIHAPEIFRAHRAL</sequence>
<dbReference type="EMBL" id="QJVC01000006">
    <property type="protein sequence ID" value="PYI38718.1"/>
    <property type="molecule type" value="Genomic_DNA"/>
</dbReference>
<evidence type="ECO:0000256" key="2">
    <source>
        <dbReference type="ARBA" id="ARBA00022630"/>
    </source>
</evidence>
<feature type="domain" description="FAD dependent oxidoreductase" evidence="5">
    <location>
        <begin position="6"/>
        <end position="355"/>
    </location>
</feature>
<dbReference type="SUPFAM" id="SSF51905">
    <property type="entry name" value="FAD/NAD(P)-binding domain"/>
    <property type="match status" value="1"/>
</dbReference>
<evidence type="ECO:0000256" key="3">
    <source>
        <dbReference type="ARBA" id="ARBA00022827"/>
    </source>
</evidence>
<dbReference type="Gene3D" id="3.50.50.60">
    <property type="entry name" value="FAD/NAD(P)-binding domain"/>
    <property type="match status" value="1"/>
</dbReference>
<keyword evidence="7" id="KW-1185">Reference proteome</keyword>
<reference evidence="6 7" key="1">
    <citation type="submission" date="2018-05" db="EMBL/GenBank/DDBJ databases">
        <title>Genetic diversity of glacier-inhabiting Cryobacterium bacteria in China and description of Cryobacterium mengkeensis sp. nov. and Arthrobacter glacialis sp. nov.</title>
        <authorList>
            <person name="Liu Q."/>
            <person name="Xin Y.-H."/>
        </authorList>
    </citation>
    <scope>NUCLEOTIDE SEQUENCE [LARGE SCALE GENOMIC DNA]</scope>
    <source>
        <strain evidence="6 7">B7</strain>
    </source>
</reference>
<dbReference type="Proteomes" id="UP000247980">
    <property type="component" value="Unassembled WGS sequence"/>
</dbReference>
<keyword evidence="4" id="KW-0560">Oxidoreductase</keyword>
<dbReference type="GO" id="GO:0008115">
    <property type="term" value="F:sarcosine oxidase activity"/>
    <property type="evidence" value="ECO:0007669"/>
    <property type="project" value="TreeGrafter"/>
</dbReference>
<comment type="cofactor">
    <cofactor evidence="1">
        <name>FAD</name>
        <dbReference type="ChEBI" id="CHEBI:57692"/>
    </cofactor>
</comment>
<dbReference type="AlphaFoldDB" id="A0A2V5IQ63"/>
<evidence type="ECO:0000259" key="5">
    <source>
        <dbReference type="Pfam" id="PF01266"/>
    </source>
</evidence>
<comment type="caution">
    <text evidence="6">The sequence shown here is derived from an EMBL/GenBank/DDBJ whole genome shotgun (WGS) entry which is preliminary data.</text>
</comment>
<dbReference type="InterPro" id="IPR045170">
    <property type="entry name" value="MTOX"/>
</dbReference>
<dbReference type="InterPro" id="IPR036188">
    <property type="entry name" value="FAD/NAD-bd_sf"/>
</dbReference>
<dbReference type="PANTHER" id="PTHR10961:SF46">
    <property type="entry name" value="PEROXISOMAL SARCOSINE OXIDASE"/>
    <property type="match status" value="1"/>
</dbReference>
<dbReference type="PANTHER" id="PTHR10961">
    <property type="entry name" value="PEROXISOMAL SARCOSINE OXIDASE"/>
    <property type="match status" value="1"/>
</dbReference>
<keyword evidence="3" id="KW-0274">FAD</keyword>
<dbReference type="GO" id="GO:0050660">
    <property type="term" value="F:flavin adenine dinucleotide binding"/>
    <property type="evidence" value="ECO:0007669"/>
    <property type="project" value="InterPro"/>
</dbReference>
<dbReference type="Gene3D" id="3.30.9.10">
    <property type="entry name" value="D-Amino Acid Oxidase, subunit A, domain 2"/>
    <property type="match status" value="1"/>
</dbReference>
<keyword evidence="2" id="KW-0285">Flavoprotein</keyword>
<evidence type="ECO:0000256" key="1">
    <source>
        <dbReference type="ARBA" id="ARBA00001974"/>
    </source>
</evidence>
<gene>
    <name evidence="6" type="ORF">CVS30_09195</name>
</gene>
<dbReference type="RefSeq" id="WP_110485033.1">
    <property type="nucleotide sequence ID" value="NZ_QJVC01000006.1"/>
</dbReference>
<evidence type="ECO:0000313" key="6">
    <source>
        <dbReference type="EMBL" id="PYI38718.1"/>
    </source>
</evidence>
<evidence type="ECO:0000256" key="4">
    <source>
        <dbReference type="ARBA" id="ARBA00023002"/>
    </source>
</evidence>
<protein>
    <submittedName>
        <fullName evidence="6">FAD-dependent oxidoreductase</fullName>
    </submittedName>
</protein>
<accession>A0A2V5IQ63</accession>
<proteinExistence type="predicted"/>
<dbReference type="OrthoDB" id="9806257at2"/>